<proteinExistence type="predicted"/>
<dbReference type="PROSITE" id="PS51257">
    <property type="entry name" value="PROKAR_LIPOPROTEIN"/>
    <property type="match status" value="1"/>
</dbReference>
<reference evidence="1" key="1">
    <citation type="submission" date="2018-05" db="EMBL/GenBank/DDBJ databases">
        <authorList>
            <person name="Lanie J.A."/>
            <person name="Ng W.-L."/>
            <person name="Kazmierczak K.M."/>
            <person name="Andrzejewski T.M."/>
            <person name="Davidsen T.M."/>
            <person name="Wayne K.J."/>
            <person name="Tettelin H."/>
            <person name="Glass J.I."/>
            <person name="Rusch D."/>
            <person name="Podicherti R."/>
            <person name="Tsui H.-C.T."/>
            <person name="Winkler M.E."/>
        </authorList>
    </citation>
    <scope>NUCLEOTIDE SEQUENCE</scope>
</reference>
<dbReference type="EMBL" id="UINC01103219">
    <property type="protein sequence ID" value="SVC65437.1"/>
    <property type="molecule type" value="Genomic_DNA"/>
</dbReference>
<accession>A0A382NYA6</accession>
<evidence type="ECO:0000313" key="1">
    <source>
        <dbReference type="EMBL" id="SVC65437.1"/>
    </source>
</evidence>
<protein>
    <submittedName>
        <fullName evidence="1">Uncharacterized protein</fullName>
    </submittedName>
</protein>
<organism evidence="1">
    <name type="scientific">marine metagenome</name>
    <dbReference type="NCBI Taxonomy" id="408172"/>
    <lineage>
        <taxon>unclassified sequences</taxon>
        <taxon>metagenomes</taxon>
        <taxon>ecological metagenomes</taxon>
    </lineage>
</organism>
<gene>
    <name evidence="1" type="ORF">METZ01_LOCUS318291</name>
</gene>
<dbReference type="AlphaFoldDB" id="A0A382NYA6"/>
<sequence length="99" mass="10341">MSSFDNKKPVVVFLSLLMLTVGLSGCTGNDTEPEPEPEPELSDWDVYYVDSGSDLPACGSPTLGRLYYVASTAGFETCTSEGWAFVDLTGPAGPAGTPG</sequence>
<name>A0A382NYA6_9ZZZZ</name>
<feature type="non-terminal residue" evidence="1">
    <location>
        <position position="99"/>
    </location>
</feature>